<dbReference type="EMBL" id="AORC01000009">
    <property type="protein sequence ID" value="EYT49296.1"/>
    <property type="molecule type" value="Genomic_DNA"/>
</dbReference>
<dbReference type="PANTHER" id="PTHR36173:SF2">
    <property type="entry name" value="RIBONUCLEASE VAPC16"/>
    <property type="match status" value="1"/>
</dbReference>
<dbReference type="CDD" id="cd09872">
    <property type="entry name" value="PIN_Sll0205-like"/>
    <property type="match status" value="1"/>
</dbReference>
<evidence type="ECO:0000256" key="3">
    <source>
        <dbReference type="ARBA" id="ARBA00022801"/>
    </source>
</evidence>
<dbReference type="InterPro" id="IPR029060">
    <property type="entry name" value="PIN-like_dom_sf"/>
</dbReference>
<dbReference type="PANTHER" id="PTHR36173">
    <property type="entry name" value="RIBONUCLEASE VAPC16-RELATED"/>
    <property type="match status" value="1"/>
</dbReference>
<dbReference type="InterPro" id="IPR052919">
    <property type="entry name" value="TA_system_RNase"/>
</dbReference>
<reference evidence="6 7" key="1">
    <citation type="journal article" date="2013" name="Genome Announc.">
        <title>Draft genome sequence of an Actinobacterium, Brachybacterium muris strain UCD-AY4.</title>
        <authorList>
            <person name="Lo J.R."/>
            <person name="Lang J.M."/>
            <person name="Darling A.E."/>
            <person name="Eisen J.A."/>
            <person name="Coil D.A."/>
        </authorList>
    </citation>
    <scope>NUCLEOTIDE SEQUENCE [LARGE SCALE GENOMIC DNA]</scope>
    <source>
        <strain evidence="6 7">UCD-AY4</strain>
    </source>
</reference>
<gene>
    <name evidence="6" type="ORF">D641_0107595</name>
</gene>
<dbReference type="AlphaFoldDB" id="A0A022KTL9"/>
<dbReference type="InterPro" id="IPR041705">
    <property type="entry name" value="PIN_Sll0205"/>
</dbReference>
<proteinExistence type="predicted"/>
<evidence type="ECO:0000256" key="2">
    <source>
        <dbReference type="ARBA" id="ARBA00022723"/>
    </source>
</evidence>
<evidence type="ECO:0000256" key="4">
    <source>
        <dbReference type="ARBA" id="ARBA00022842"/>
    </source>
</evidence>
<dbReference type="STRING" id="1249481.D641_0107595"/>
<keyword evidence="1" id="KW-0540">Nuclease</keyword>
<dbReference type="GO" id="GO:0004518">
    <property type="term" value="F:nuclease activity"/>
    <property type="evidence" value="ECO:0007669"/>
    <property type="project" value="UniProtKB-KW"/>
</dbReference>
<organism evidence="6 7">
    <name type="scientific">Brachybacterium muris UCD-AY4</name>
    <dbReference type="NCBI Taxonomy" id="1249481"/>
    <lineage>
        <taxon>Bacteria</taxon>
        <taxon>Bacillati</taxon>
        <taxon>Actinomycetota</taxon>
        <taxon>Actinomycetes</taxon>
        <taxon>Micrococcales</taxon>
        <taxon>Dermabacteraceae</taxon>
        <taxon>Brachybacterium</taxon>
    </lineage>
</organism>
<dbReference type="Pfam" id="PF01850">
    <property type="entry name" value="PIN"/>
    <property type="match status" value="1"/>
</dbReference>
<protein>
    <submittedName>
        <fullName evidence="6">Twitching motility protein PilT</fullName>
    </submittedName>
</protein>
<evidence type="ECO:0000259" key="5">
    <source>
        <dbReference type="Pfam" id="PF01850"/>
    </source>
</evidence>
<sequence length="128" mass="14339">MLLDTNALLWLVDDDPRLGPESRRLLIQRDRVCFSAISVSEIAIKHMLGRLTLPGSDTFPGVFSGSGLVELPFRSDHAVALLGEPDLARHDPFDRMLLAQRQVEDCYLMTSDRVLLALDRPGLLDARR</sequence>
<evidence type="ECO:0000256" key="1">
    <source>
        <dbReference type="ARBA" id="ARBA00022722"/>
    </source>
</evidence>
<keyword evidence="2" id="KW-0479">Metal-binding</keyword>
<name>A0A022KTL9_9MICO</name>
<dbReference type="GO" id="GO:0016787">
    <property type="term" value="F:hydrolase activity"/>
    <property type="evidence" value="ECO:0007669"/>
    <property type="project" value="UniProtKB-KW"/>
</dbReference>
<keyword evidence="3" id="KW-0378">Hydrolase</keyword>
<comment type="caution">
    <text evidence="6">The sequence shown here is derived from an EMBL/GenBank/DDBJ whole genome shotgun (WGS) entry which is preliminary data.</text>
</comment>
<dbReference type="GO" id="GO:0046872">
    <property type="term" value="F:metal ion binding"/>
    <property type="evidence" value="ECO:0007669"/>
    <property type="project" value="UniProtKB-KW"/>
</dbReference>
<dbReference type="InterPro" id="IPR002716">
    <property type="entry name" value="PIN_dom"/>
</dbReference>
<keyword evidence="7" id="KW-1185">Reference proteome</keyword>
<keyword evidence="4" id="KW-0460">Magnesium</keyword>
<accession>A0A022KTL9</accession>
<dbReference type="HOGENOM" id="CLU_129890_0_1_11"/>
<feature type="domain" description="PIN" evidence="5">
    <location>
        <begin position="1"/>
        <end position="119"/>
    </location>
</feature>
<evidence type="ECO:0000313" key="7">
    <source>
        <dbReference type="Proteomes" id="UP000019754"/>
    </source>
</evidence>
<evidence type="ECO:0000313" key="6">
    <source>
        <dbReference type="EMBL" id="EYT49296.1"/>
    </source>
</evidence>
<dbReference type="Proteomes" id="UP000019754">
    <property type="component" value="Unassembled WGS sequence"/>
</dbReference>
<dbReference type="SUPFAM" id="SSF88723">
    <property type="entry name" value="PIN domain-like"/>
    <property type="match status" value="1"/>
</dbReference>